<dbReference type="SUPFAM" id="SSF54593">
    <property type="entry name" value="Glyoxalase/Bleomycin resistance protein/Dihydroxybiphenyl dioxygenase"/>
    <property type="match status" value="1"/>
</dbReference>
<dbReference type="Pfam" id="PF00903">
    <property type="entry name" value="Glyoxalase"/>
    <property type="match status" value="1"/>
</dbReference>
<sequence>MSRLSRLVLFIRPPLLPSSASFYSSVLSLPLLRSTASFAELRCPGSGVSLTLTASSSTASLSTGYSPFLTFTVPSLDHAVSTACQLGGELDGPVKFPAHGKVATLRTPDGHMLGLYEPVEDLGGVTSGKK</sequence>
<protein>
    <recommendedName>
        <fullName evidence="1">VOC domain-containing protein</fullName>
    </recommendedName>
</protein>
<dbReference type="EMBL" id="BRYB01001969">
    <property type="protein sequence ID" value="GMI37331.1"/>
    <property type="molecule type" value="Genomic_DNA"/>
</dbReference>
<dbReference type="PROSITE" id="PS51819">
    <property type="entry name" value="VOC"/>
    <property type="match status" value="1"/>
</dbReference>
<accession>A0ABQ6N0N4</accession>
<comment type="caution">
    <text evidence="2">The sequence shown here is derived from an EMBL/GenBank/DDBJ whole genome shotgun (WGS) entry which is preliminary data.</text>
</comment>
<feature type="domain" description="VOC" evidence="1">
    <location>
        <begin position="3"/>
        <end position="118"/>
    </location>
</feature>
<gene>
    <name evidence="2" type="ORF">TeGR_g6331</name>
</gene>
<evidence type="ECO:0000313" key="2">
    <source>
        <dbReference type="EMBL" id="GMI37331.1"/>
    </source>
</evidence>
<dbReference type="PANTHER" id="PTHR33993:SF14">
    <property type="entry name" value="GB|AAF24581.1"/>
    <property type="match status" value="1"/>
</dbReference>
<dbReference type="Proteomes" id="UP001165060">
    <property type="component" value="Unassembled WGS sequence"/>
</dbReference>
<dbReference type="PANTHER" id="PTHR33993">
    <property type="entry name" value="GLYOXALASE-RELATED"/>
    <property type="match status" value="1"/>
</dbReference>
<evidence type="ECO:0000259" key="1">
    <source>
        <dbReference type="PROSITE" id="PS51819"/>
    </source>
</evidence>
<dbReference type="InterPro" id="IPR037523">
    <property type="entry name" value="VOC_core"/>
</dbReference>
<name>A0ABQ6N0N4_9STRA</name>
<dbReference type="InterPro" id="IPR004360">
    <property type="entry name" value="Glyas_Fos-R_dOase_dom"/>
</dbReference>
<evidence type="ECO:0000313" key="3">
    <source>
        <dbReference type="Proteomes" id="UP001165060"/>
    </source>
</evidence>
<dbReference type="InterPro" id="IPR052164">
    <property type="entry name" value="Anthracycline_SecMetBiosynth"/>
</dbReference>
<proteinExistence type="predicted"/>
<organism evidence="2 3">
    <name type="scientific">Tetraparma gracilis</name>
    <dbReference type="NCBI Taxonomy" id="2962635"/>
    <lineage>
        <taxon>Eukaryota</taxon>
        <taxon>Sar</taxon>
        <taxon>Stramenopiles</taxon>
        <taxon>Ochrophyta</taxon>
        <taxon>Bolidophyceae</taxon>
        <taxon>Parmales</taxon>
        <taxon>Triparmaceae</taxon>
        <taxon>Tetraparma</taxon>
    </lineage>
</organism>
<reference evidence="2 3" key="1">
    <citation type="journal article" date="2023" name="Commun. Biol.">
        <title>Genome analysis of Parmales, the sister group of diatoms, reveals the evolutionary specialization of diatoms from phago-mixotrophs to photoautotrophs.</title>
        <authorList>
            <person name="Ban H."/>
            <person name="Sato S."/>
            <person name="Yoshikawa S."/>
            <person name="Yamada K."/>
            <person name="Nakamura Y."/>
            <person name="Ichinomiya M."/>
            <person name="Sato N."/>
            <person name="Blanc-Mathieu R."/>
            <person name="Endo H."/>
            <person name="Kuwata A."/>
            <person name="Ogata H."/>
        </authorList>
    </citation>
    <scope>NUCLEOTIDE SEQUENCE [LARGE SCALE GENOMIC DNA]</scope>
</reference>
<dbReference type="Gene3D" id="3.10.180.10">
    <property type="entry name" value="2,3-Dihydroxybiphenyl 1,2-Dioxygenase, domain 1"/>
    <property type="match status" value="1"/>
</dbReference>
<keyword evidence="3" id="KW-1185">Reference proteome</keyword>
<dbReference type="InterPro" id="IPR029068">
    <property type="entry name" value="Glyas_Bleomycin-R_OHBP_Dase"/>
</dbReference>